<dbReference type="RefSeq" id="WP_027292743.1">
    <property type="nucleotide sequence ID" value="NZ_CABMJZ010000045.1"/>
</dbReference>
<sequence length="96" mass="10929">MEKIFSCCGVICSDCTSYPETCKGCPKEKGKAYWLEYTGEDVCSIYQCCVNEKKHAHCGKCTKLPCEHFDGDDPTKSPEENAQDHLRQLENLKQWS</sequence>
<evidence type="ECO:0000313" key="2">
    <source>
        <dbReference type="EMBL" id="TLD02515.1"/>
    </source>
</evidence>
<dbReference type="EMBL" id="QGQD01000012">
    <property type="protein sequence ID" value="TLD02515.1"/>
    <property type="molecule type" value="Genomic_DNA"/>
</dbReference>
<dbReference type="InterPro" id="IPR024227">
    <property type="entry name" value="DUF3795"/>
</dbReference>
<comment type="caution">
    <text evidence="2">The sequence shown here is derived from an EMBL/GenBank/DDBJ whole genome shotgun (WGS) entry which is preliminary data.</text>
</comment>
<proteinExistence type="predicted"/>
<feature type="region of interest" description="Disordered" evidence="1">
    <location>
        <begin position="73"/>
        <end position="96"/>
    </location>
</feature>
<name>A0A4U8QBQ5_9FIRM</name>
<feature type="compositionally biased region" description="Basic and acidic residues" evidence="1">
    <location>
        <begin position="73"/>
        <end position="90"/>
    </location>
</feature>
<accession>A0A4U8QBQ5</accession>
<organism evidence="2 3">
    <name type="scientific">Robinsoniella peoriensis</name>
    <dbReference type="NCBI Taxonomy" id="180332"/>
    <lineage>
        <taxon>Bacteria</taxon>
        <taxon>Bacillati</taxon>
        <taxon>Bacillota</taxon>
        <taxon>Clostridia</taxon>
        <taxon>Lachnospirales</taxon>
        <taxon>Lachnospiraceae</taxon>
        <taxon>Robinsoniella</taxon>
    </lineage>
</organism>
<dbReference type="OrthoDB" id="9803966at2"/>
<dbReference type="AlphaFoldDB" id="A0A4U8QBQ5"/>
<reference evidence="2 3" key="1">
    <citation type="journal article" date="2019" name="Anaerobe">
        <title>Detection of Robinsoniella peoriensis in multiple bone samples of a trauma patient.</title>
        <authorList>
            <person name="Schrottner P."/>
            <person name="Hartwich K."/>
            <person name="Bunk B."/>
            <person name="Schober I."/>
            <person name="Helbig S."/>
            <person name="Rudolph W.W."/>
            <person name="Gunzer F."/>
        </authorList>
    </citation>
    <scope>NUCLEOTIDE SEQUENCE [LARGE SCALE GENOMIC DNA]</scope>
    <source>
        <strain evidence="2 3">DSM 106044</strain>
    </source>
</reference>
<evidence type="ECO:0000313" key="3">
    <source>
        <dbReference type="Proteomes" id="UP000306509"/>
    </source>
</evidence>
<protein>
    <recommendedName>
        <fullName evidence="4">DUF3795 domain-containing protein</fullName>
    </recommendedName>
</protein>
<evidence type="ECO:0008006" key="4">
    <source>
        <dbReference type="Google" id="ProtNLM"/>
    </source>
</evidence>
<evidence type="ECO:0000256" key="1">
    <source>
        <dbReference type="SAM" id="MobiDB-lite"/>
    </source>
</evidence>
<gene>
    <name evidence="2" type="ORF">DSM106044_00493</name>
</gene>
<dbReference type="Pfam" id="PF12675">
    <property type="entry name" value="DUF3795"/>
    <property type="match status" value="1"/>
</dbReference>
<keyword evidence="3" id="KW-1185">Reference proteome</keyword>
<dbReference type="Proteomes" id="UP000306509">
    <property type="component" value="Unassembled WGS sequence"/>
</dbReference>